<dbReference type="OrthoDB" id="5339336at2"/>
<feature type="chain" id="PRO_5044568427" description="Outer membrane protein beta-barrel domain-containing protein" evidence="2">
    <location>
        <begin position="21"/>
        <end position="160"/>
    </location>
</feature>
<reference evidence="5" key="4">
    <citation type="submission" date="2020-08" db="EMBL/GenBank/DDBJ databases">
        <authorList>
            <person name="Yang Y."/>
            <person name="Huo L."/>
            <person name="Yan J."/>
        </authorList>
    </citation>
    <scope>NUCLEOTIDE SEQUENCE</scope>
    <source>
        <strain evidence="5">ACSDCE</strain>
    </source>
</reference>
<dbReference type="Pfam" id="PF13505">
    <property type="entry name" value="OMP_b-brl"/>
    <property type="match status" value="1"/>
</dbReference>
<sequence length="160" mass="17231">MKKMVCLISVAAVLGMNAYARDYVEDVHGGISHASIDGEHKAAYDIGYGITKTLDNKVLFGVAFNGEYANLSDGSMYGAGTDFKLGYNVWEKLNAYGIVGAKLQSVDGNAGYGLGYGLGVDYPITRAISAAVEYKSYNMNASNIPDYDYKTLGLNLKYAF</sequence>
<evidence type="ECO:0000259" key="3">
    <source>
        <dbReference type="Pfam" id="PF13505"/>
    </source>
</evidence>
<protein>
    <recommendedName>
        <fullName evidence="3">Outer membrane protein beta-barrel domain-containing protein</fullName>
    </recommendedName>
</protein>
<dbReference type="Gene3D" id="2.40.160.20">
    <property type="match status" value="1"/>
</dbReference>
<evidence type="ECO:0000256" key="2">
    <source>
        <dbReference type="SAM" id="SignalP"/>
    </source>
</evidence>
<evidence type="ECO:0000256" key="1">
    <source>
        <dbReference type="ARBA" id="ARBA00022729"/>
    </source>
</evidence>
<evidence type="ECO:0000313" key="5">
    <source>
        <dbReference type="EMBL" id="QIR74854.1"/>
    </source>
</evidence>
<reference evidence="5 7" key="1">
    <citation type="journal article" date="2017" name="Environ. Sci. Technol.">
        <title>Organohalide Respiration with Chlorinated Ethenes under Low pH Conditions.</title>
        <authorList>
            <person name="Yang Y."/>
            <person name="Capiro N.L."/>
            <person name="Marcet T.F."/>
            <person name="Yan J."/>
            <person name="Pennell K.D."/>
            <person name="Loffler F.E."/>
        </authorList>
    </citation>
    <scope>NUCLEOTIDE SEQUENCE [LARGE SCALE GENOMIC DNA]</scope>
    <source>
        <strain evidence="5 7">ACSDCE</strain>
    </source>
</reference>
<dbReference type="Proteomes" id="UP000196005">
    <property type="component" value="Chromosome"/>
</dbReference>
<evidence type="ECO:0000313" key="4">
    <source>
        <dbReference type="EMBL" id="ARU48917.1"/>
    </source>
</evidence>
<dbReference type="EMBL" id="CP021416">
    <property type="protein sequence ID" value="ARU48917.1"/>
    <property type="molecule type" value="Genomic_DNA"/>
</dbReference>
<proteinExistence type="predicted"/>
<dbReference type="SUPFAM" id="SSF56925">
    <property type="entry name" value="OMPA-like"/>
    <property type="match status" value="1"/>
</dbReference>
<dbReference type="InterPro" id="IPR011250">
    <property type="entry name" value="OMP/PagP_B-barrel"/>
</dbReference>
<dbReference type="InterPro" id="IPR027385">
    <property type="entry name" value="Beta-barrel_OMP"/>
</dbReference>
<accession>A0A1Y0HLD3</accession>
<evidence type="ECO:0000313" key="7">
    <source>
        <dbReference type="Proteomes" id="UP000502831"/>
    </source>
</evidence>
<feature type="domain" description="Outer membrane protein beta-barrel" evidence="3">
    <location>
        <begin position="10"/>
        <end position="160"/>
    </location>
</feature>
<gene>
    <name evidence="5" type="ORF">FA584_00910</name>
    <name evidence="4" type="ORF">Sdiek1_1758</name>
</gene>
<name>A0A1Y0HLD3_9BACT</name>
<dbReference type="EMBL" id="CP039734">
    <property type="protein sequence ID" value="QIR74854.1"/>
    <property type="molecule type" value="Genomic_DNA"/>
</dbReference>
<accession>A0A6G9VQF4</accession>
<dbReference type="Proteomes" id="UP000502831">
    <property type="component" value="Chromosome"/>
</dbReference>
<keyword evidence="1 2" id="KW-0732">Signal</keyword>
<organism evidence="4 6">
    <name type="scientific">Sulfurospirillum diekertiae</name>
    <dbReference type="NCBI Taxonomy" id="1854492"/>
    <lineage>
        <taxon>Bacteria</taxon>
        <taxon>Pseudomonadati</taxon>
        <taxon>Campylobacterota</taxon>
        <taxon>Epsilonproteobacteria</taxon>
        <taxon>Campylobacterales</taxon>
        <taxon>Sulfurospirillaceae</taxon>
        <taxon>Sulfurospirillum</taxon>
    </lineage>
</organism>
<reference evidence="6" key="2">
    <citation type="submission" date="2017-05" db="EMBL/GenBank/DDBJ databases">
        <title>Dechlorination kinetics govern the competition between two new strains of the genus Sulfurospirillum.</title>
        <authorList>
            <person name="Buttet G.F."/>
            <person name="Murray A.M."/>
            <person name="Goris T."/>
            <person name="Burion M."/>
            <person name="Lin B."/>
            <person name="Rolle M."/>
            <person name="Maillard J."/>
        </authorList>
    </citation>
    <scope>NUCLEOTIDE SEQUENCE [LARGE SCALE GENOMIC DNA]</scope>
    <source>
        <strain evidence="6">SL2-1</strain>
    </source>
</reference>
<evidence type="ECO:0000313" key="6">
    <source>
        <dbReference type="Proteomes" id="UP000196005"/>
    </source>
</evidence>
<keyword evidence="6" id="KW-1185">Reference proteome</keyword>
<dbReference type="KEGG" id="suls:Sdiek1_1758"/>
<reference evidence="4" key="3">
    <citation type="journal article" date="2018" name="FEMS Microbiol. Ecol.">
        <title>Coexistence of two distinct Sulfurospirillum populations respiring tetrachloroethene-genomic and kinetic considerations. .</title>
        <authorList>
            <person name="Buttet G.F."/>
            <person name="Murray A.M."/>
            <person name="Goris T."/>
            <person name="Burion M."/>
            <person name="Jin B."/>
            <person name="Rolle M."/>
            <person name="Holliger C."/>
            <person name="Maillard J."/>
        </authorList>
    </citation>
    <scope>NUCLEOTIDE SEQUENCE</scope>
    <source>
        <strain evidence="4">SL2-1</strain>
    </source>
</reference>
<dbReference type="AlphaFoldDB" id="A0A1Y0HLD3"/>
<feature type="signal peptide" evidence="2">
    <location>
        <begin position="1"/>
        <end position="20"/>
    </location>
</feature>
<dbReference type="RefSeq" id="WP_087438747.1">
    <property type="nucleotide sequence ID" value="NZ_CP021416.1"/>
</dbReference>